<organism evidence="3 4">
    <name type="scientific">Ornithinibacillus halotolerans</name>
    <dbReference type="NCBI Taxonomy" id="1274357"/>
    <lineage>
        <taxon>Bacteria</taxon>
        <taxon>Bacillati</taxon>
        <taxon>Bacillota</taxon>
        <taxon>Bacilli</taxon>
        <taxon>Bacillales</taxon>
        <taxon>Bacillaceae</taxon>
        <taxon>Ornithinibacillus</taxon>
    </lineage>
</organism>
<dbReference type="PROSITE" id="PS51257">
    <property type="entry name" value="PROKAR_LIPOPROTEIN"/>
    <property type="match status" value="1"/>
</dbReference>
<evidence type="ECO:0008006" key="5">
    <source>
        <dbReference type="Google" id="ProtNLM"/>
    </source>
</evidence>
<dbReference type="Proteomes" id="UP000613512">
    <property type="component" value="Unassembled WGS sequence"/>
</dbReference>
<feature type="chain" id="PRO_5039700680" description="Lipoprotein" evidence="2">
    <location>
        <begin position="20"/>
        <end position="183"/>
    </location>
</feature>
<reference evidence="3" key="1">
    <citation type="journal article" date="2014" name="Int. J. Syst. Evol. Microbiol.">
        <title>Complete genome sequence of Corynebacterium casei LMG S-19264T (=DSM 44701T), isolated from a smear-ripened cheese.</title>
        <authorList>
            <consortium name="US DOE Joint Genome Institute (JGI-PGF)"/>
            <person name="Walter F."/>
            <person name="Albersmeier A."/>
            <person name="Kalinowski J."/>
            <person name="Ruckert C."/>
        </authorList>
    </citation>
    <scope>NUCLEOTIDE SEQUENCE</scope>
    <source>
        <strain evidence="3">CGMCC 1.12408</strain>
    </source>
</reference>
<name>A0A916S0J6_9BACI</name>
<proteinExistence type="predicted"/>
<evidence type="ECO:0000313" key="3">
    <source>
        <dbReference type="EMBL" id="GGA78092.1"/>
    </source>
</evidence>
<evidence type="ECO:0000256" key="1">
    <source>
        <dbReference type="SAM" id="MobiDB-lite"/>
    </source>
</evidence>
<gene>
    <name evidence="3" type="ORF">GCM10008025_21950</name>
</gene>
<feature type="region of interest" description="Disordered" evidence="1">
    <location>
        <begin position="30"/>
        <end position="52"/>
    </location>
</feature>
<dbReference type="RefSeq" id="WP_188384711.1">
    <property type="nucleotide sequence ID" value="NZ_BMEY01000010.1"/>
</dbReference>
<feature type="compositionally biased region" description="Polar residues" evidence="1">
    <location>
        <begin position="33"/>
        <end position="43"/>
    </location>
</feature>
<sequence>MKKIYLYILIMTGMLLVGCAENPALIGEAPEASESNDNSADTETANERKVVDSPPTVQVANKANDESTHVALDIWCWKEESLCSLEPNPPEEQLYGWKPLPVEPGEIFNFMTTTDEIPETDHIYSPDIIELTQIRLGEKQEVEVNGRDITAPMEKGKYYYSLKLQWDGEVVGQAYYVFSILVR</sequence>
<accession>A0A916S0J6</accession>
<dbReference type="EMBL" id="BMEY01000010">
    <property type="protein sequence ID" value="GGA78092.1"/>
    <property type="molecule type" value="Genomic_DNA"/>
</dbReference>
<dbReference type="AlphaFoldDB" id="A0A916S0J6"/>
<evidence type="ECO:0000256" key="2">
    <source>
        <dbReference type="SAM" id="SignalP"/>
    </source>
</evidence>
<comment type="caution">
    <text evidence="3">The sequence shown here is derived from an EMBL/GenBank/DDBJ whole genome shotgun (WGS) entry which is preliminary data.</text>
</comment>
<feature type="signal peptide" evidence="2">
    <location>
        <begin position="1"/>
        <end position="19"/>
    </location>
</feature>
<keyword evidence="2" id="KW-0732">Signal</keyword>
<protein>
    <recommendedName>
        <fullName evidence="5">Lipoprotein</fullName>
    </recommendedName>
</protein>
<reference evidence="3" key="2">
    <citation type="submission" date="2020-09" db="EMBL/GenBank/DDBJ databases">
        <authorList>
            <person name="Sun Q."/>
            <person name="Zhou Y."/>
        </authorList>
    </citation>
    <scope>NUCLEOTIDE SEQUENCE</scope>
    <source>
        <strain evidence="3">CGMCC 1.12408</strain>
    </source>
</reference>
<keyword evidence="4" id="KW-1185">Reference proteome</keyword>
<evidence type="ECO:0000313" key="4">
    <source>
        <dbReference type="Proteomes" id="UP000613512"/>
    </source>
</evidence>